<dbReference type="OrthoDB" id="193472at2759"/>
<feature type="compositionally biased region" description="Gly residues" evidence="3">
    <location>
        <begin position="423"/>
        <end position="438"/>
    </location>
</feature>
<dbReference type="Pfam" id="PF00328">
    <property type="entry name" value="His_Phos_2"/>
    <property type="match status" value="1"/>
</dbReference>
<evidence type="ECO:0000313" key="4">
    <source>
        <dbReference type="EMBL" id="CBN74266.1"/>
    </source>
</evidence>
<evidence type="ECO:0000256" key="1">
    <source>
        <dbReference type="ARBA" id="ARBA00005375"/>
    </source>
</evidence>
<keyword evidence="2" id="KW-0378">Hydrolase</keyword>
<dbReference type="CDD" id="cd07061">
    <property type="entry name" value="HP_HAP_like"/>
    <property type="match status" value="1"/>
</dbReference>
<accession>D8LH47</accession>
<feature type="region of interest" description="Disordered" evidence="3">
    <location>
        <begin position="383"/>
        <end position="472"/>
    </location>
</feature>
<name>D8LH47_ECTSI</name>
<reference evidence="4 5" key="1">
    <citation type="journal article" date="2010" name="Nature">
        <title>The Ectocarpus genome and the independent evolution of multicellularity in brown algae.</title>
        <authorList>
            <person name="Cock J.M."/>
            <person name="Sterck L."/>
            <person name="Rouze P."/>
            <person name="Scornet D."/>
            <person name="Allen A.E."/>
            <person name="Amoutzias G."/>
            <person name="Anthouard V."/>
            <person name="Artiguenave F."/>
            <person name="Aury J.M."/>
            <person name="Badger J.H."/>
            <person name="Beszteri B."/>
            <person name="Billiau K."/>
            <person name="Bonnet E."/>
            <person name="Bothwell J.H."/>
            <person name="Bowler C."/>
            <person name="Boyen C."/>
            <person name="Brownlee C."/>
            <person name="Carrano C.J."/>
            <person name="Charrier B."/>
            <person name="Cho G.Y."/>
            <person name="Coelho S.M."/>
            <person name="Collen J."/>
            <person name="Corre E."/>
            <person name="Da Silva C."/>
            <person name="Delage L."/>
            <person name="Delaroque N."/>
            <person name="Dittami S.M."/>
            <person name="Doulbeau S."/>
            <person name="Elias M."/>
            <person name="Farnham G."/>
            <person name="Gachon C.M."/>
            <person name="Gschloessl B."/>
            <person name="Heesch S."/>
            <person name="Jabbari K."/>
            <person name="Jubin C."/>
            <person name="Kawai H."/>
            <person name="Kimura K."/>
            <person name="Kloareg B."/>
            <person name="Kupper F.C."/>
            <person name="Lang D."/>
            <person name="Le Bail A."/>
            <person name="Leblanc C."/>
            <person name="Lerouge P."/>
            <person name="Lohr M."/>
            <person name="Lopez P.J."/>
            <person name="Martens C."/>
            <person name="Maumus F."/>
            <person name="Michel G."/>
            <person name="Miranda-Saavedra D."/>
            <person name="Morales J."/>
            <person name="Moreau H."/>
            <person name="Motomura T."/>
            <person name="Nagasato C."/>
            <person name="Napoli C.A."/>
            <person name="Nelson D.R."/>
            <person name="Nyvall-Collen P."/>
            <person name="Peters A.F."/>
            <person name="Pommier C."/>
            <person name="Potin P."/>
            <person name="Poulain J."/>
            <person name="Quesneville H."/>
            <person name="Read B."/>
            <person name="Rensing S.A."/>
            <person name="Ritter A."/>
            <person name="Rousvoal S."/>
            <person name="Samanta M."/>
            <person name="Samson G."/>
            <person name="Schroeder D.C."/>
            <person name="Segurens B."/>
            <person name="Strittmatter M."/>
            <person name="Tonon T."/>
            <person name="Tregear J.W."/>
            <person name="Valentin K."/>
            <person name="von Dassow P."/>
            <person name="Yamagishi T."/>
            <person name="Van de Peer Y."/>
            <person name="Wincker P."/>
        </authorList>
    </citation>
    <scope>NUCLEOTIDE SEQUENCE [LARGE SCALE GENOMIC DNA]</scope>
    <source>
        <strain evidence="5">Ec32 / CCAP1310/4</strain>
    </source>
</reference>
<feature type="compositionally biased region" description="Low complexity" evidence="3">
    <location>
        <begin position="456"/>
        <end position="467"/>
    </location>
</feature>
<dbReference type="GO" id="GO:0016791">
    <property type="term" value="F:phosphatase activity"/>
    <property type="evidence" value="ECO:0007669"/>
    <property type="project" value="TreeGrafter"/>
</dbReference>
<dbReference type="eggNOG" id="KOG3672">
    <property type="taxonomic scope" value="Eukaryota"/>
</dbReference>
<evidence type="ECO:0000256" key="3">
    <source>
        <dbReference type="SAM" id="MobiDB-lite"/>
    </source>
</evidence>
<dbReference type="PANTHER" id="PTHR11567">
    <property type="entry name" value="ACID PHOSPHATASE-RELATED"/>
    <property type="match status" value="1"/>
</dbReference>
<dbReference type="OMA" id="RSRRTEF"/>
<dbReference type="AlphaFoldDB" id="D8LH47"/>
<dbReference type="Gene3D" id="3.40.50.1240">
    <property type="entry name" value="Phosphoglycerate mutase-like"/>
    <property type="match status" value="1"/>
</dbReference>
<evidence type="ECO:0000256" key="2">
    <source>
        <dbReference type="ARBA" id="ARBA00022801"/>
    </source>
</evidence>
<dbReference type="InParanoid" id="D8LH47"/>
<protein>
    <recommendedName>
        <fullName evidence="6">Acid phosphatase</fullName>
    </recommendedName>
</protein>
<gene>
    <name evidence="4" type="ORF">Esi_0019_0014</name>
</gene>
<feature type="compositionally biased region" description="Basic and acidic residues" evidence="3">
    <location>
        <begin position="405"/>
        <end position="417"/>
    </location>
</feature>
<sequence>MQKQTLYCSAPLDYPSAQRPLLRDGAEDVAGAAAKGLELRQLQITIRHGDRSAIHDLPNAEEHKWRCQPFSEEIQRKWEGVSRFSVQSVDGKPLERSFTPAVYAEEEMDQLGDEFKGQAGELCKHGQLTEAGIRQHLTLGDHMHKAYHSLLGDVAAEEIYIRSTDYTRTLESAAAFLMSFFPGSSGMTITTNEDQENEVMHGIGSKAISENNGGQGPEKTTVGTCERAAKLSEQQFLAFKPRPDVVAEVLGLFGEEVSELKMTSMADQMHALSCHNMTLPCSDKGCVSPEVAMDVMVEADRQMCLRYYGADGGGESAALSLYPFTTEILTNMRRALSGDSPTKFALFSGHDTVVAPLLAAFGAYDCRWPPYASHVAFELWSKPPAGQEDKDPPNRGLLGGGENGRGGEDAASRRALAEEGNGAAAGGEGAAEQGGGSAESGAGSPNNPSQEVIPPAGDAQEGASDAGEAGGKEEEAYVRVTFQGKPITHHITDCGPFEGPYGREFCPLSLFARTIARALGPHETLEEACRDLDTRY</sequence>
<organism evidence="4 5">
    <name type="scientific">Ectocarpus siliculosus</name>
    <name type="common">Brown alga</name>
    <name type="synonym">Conferva siliculosa</name>
    <dbReference type="NCBI Taxonomy" id="2880"/>
    <lineage>
        <taxon>Eukaryota</taxon>
        <taxon>Sar</taxon>
        <taxon>Stramenopiles</taxon>
        <taxon>Ochrophyta</taxon>
        <taxon>PX clade</taxon>
        <taxon>Phaeophyceae</taxon>
        <taxon>Ectocarpales</taxon>
        <taxon>Ectocarpaceae</taxon>
        <taxon>Ectocarpus</taxon>
    </lineage>
</organism>
<dbReference type="Proteomes" id="UP000002630">
    <property type="component" value="Linkage Group LG25"/>
</dbReference>
<proteinExistence type="inferred from homology"/>
<dbReference type="EMBL" id="FN649750">
    <property type="protein sequence ID" value="CBN74266.1"/>
    <property type="molecule type" value="Genomic_DNA"/>
</dbReference>
<keyword evidence="5" id="KW-1185">Reference proteome</keyword>
<comment type="similarity">
    <text evidence="1">Belongs to the histidine acid phosphatase family.</text>
</comment>
<dbReference type="InterPro" id="IPR029033">
    <property type="entry name" value="His_PPase_superfam"/>
</dbReference>
<dbReference type="SUPFAM" id="SSF53254">
    <property type="entry name" value="Phosphoglycerate mutase-like"/>
    <property type="match status" value="1"/>
</dbReference>
<dbReference type="PANTHER" id="PTHR11567:SF110">
    <property type="entry name" value="2-PHOSPHOXYLOSE PHOSPHATASE 1"/>
    <property type="match status" value="1"/>
</dbReference>
<evidence type="ECO:0000313" key="5">
    <source>
        <dbReference type="Proteomes" id="UP000002630"/>
    </source>
</evidence>
<evidence type="ECO:0008006" key="6">
    <source>
        <dbReference type="Google" id="ProtNLM"/>
    </source>
</evidence>
<dbReference type="EMBL" id="FN648364">
    <property type="protein sequence ID" value="CBN74266.1"/>
    <property type="molecule type" value="Genomic_DNA"/>
</dbReference>
<dbReference type="InterPro" id="IPR000560">
    <property type="entry name" value="His_Pase_clade-2"/>
</dbReference>
<dbReference type="InterPro" id="IPR050645">
    <property type="entry name" value="Histidine_acid_phosphatase"/>
</dbReference>